<evidence type="ECO:0000313" key="5">
    <source>
        <dbReference type="Proteomes" id="UP001211987"/>
    </source>
</evidence>
<dbReference type="Pfam" id="PF23750">
    <property type="entry name" value="RsgI_M"/>
    <property type="match status" value="1"/>
</dbReference>
<feature type="transmembrane region" description="Helical" evidence="2">
    <location>
        <begin position="31"/>
        <end position="52"/>
    </location>
</feature>
<keyword evidence="2" id="KW-0812">Transmembrane</keyword>
<keyword evidence="2" id="KW-1133">Transmembrane helix</keyword>
<sequence>MNNPLKELDQIYASEEIKKQTLNYVIHCKHYSNLLLLVPLCVCVLLFGIFIFPKDGKIVPVAYVSLDINPSLELQLDAKDIVIKVVTYNQEDQRVIDKLTLTGVKLQAAILTLLSDEQYNDYLQNGLLEVSVFANNQSLSSSLEITLNNLLSKQLGTNRYHCSQVDQETHHNASSHHMSAGKYQIIETIMSYTSQYSFAELNKFSVQELYNILAIFNQEEVPEGCQPGHNQDSHHRNHNQPK</sequence>
<comment type="caution">
    <text evidence="4">The sequence shown here is derived from an EMBL/GenBank/DDBJ whole genome shotgun (WGS) entry which is preliminary data.</text>
</comment>
<evidence type="ECO:0000256" key="1">
    <source>
        <dbReference type="SAM" id="MobiDB-lite"/>
    </source>
</evidence>
<evidence type="ECO:0000259" key="3">
    <source>
        <dbReference type="Pfam" id="PF23750"/>
    </source>
</evidence>
<keyword evidence="2" id="KW-0472">Membrane</keyword>
<dbReference type="RefSeq" id="WP_230321199.1">
    <property type="nucleotide sequence ID" value="NZ_AP031443.1"/>
</dbReference>
<gene>
    <name evidence="4" type="ORF">PM738_13315</name>
</gene>
<dbReference type="InterPro" id="IPR055431">
    <property type="entry name" value="RsgI_M"/>
</dbReference>
<dbReference type="Proteomes" id="UP001211987">
    <property type="component" value="Unassembled WGS sequence"/>
</dbReference>
<dbReference type="EMBL" id="JAQLKE010000024">
    <property type="protein sequence ID" value="MDB7084784.1"/>
    <property type="molecule type" value="Genomic_DNA"/>
</dbReference>
<proteinExistence type="predicted"/>
<dbReference type="AlphaFoldDB" id="A0AB35IQG2"/>
<accession>A0AB35IQG2</accession>
<evidence type="ECO:0000313" key="4">
    <source>
        <dbReference type="EMBL" id="MDB7084784.1"/>
    </source>
</evidence>
<protein>
    <recommendedName>
        <fullName evidence="3">Anti-sigma factor RsgI-like middle domain-containing protein</fullName>
    </recommendedName>
</protein>
<evidence type="ECO:0000256" key="2">
    <source>
        <dbReference type="SAM" id="Phobius"/>
    </source>
</evidence>
<organism evidence="4 5">
    <name type="scientific">Thomasclavelia ramosa</name>
    <dbReference type="NCBI Taxonomy" id="1547"/>
    <lineage>
        <taxon>Bacteria</taxon>
        <taxon>Bacillati</taxon>
        <taxon>Bacillota</taxon>
        <taxon>Erysipelotrichia</taxon>
        <taxon>Erysipelotrichales</taxon>
        <taxon>Coprobacillaceae</taxon>
        <taxon>Thomasclavelia</taxon>
    </lineage>
</organism>
<feature type="region of interest" description="Disordered" evidence="1">
    <location>
        <begin position="223"/>
        <end position="242"/>
    </location>
</feature>
<name>A0AB35IQG2_9FIRM</name>
<reference evidence="4" key="1">
    <citation type="submission" date="2023-01" db="EMBL/GenBank/DDBJ databases">
        <title>Human gut microbiome strain richness.</title>
        <authorList>
            <person name="Chen-Liaw A."/>
        </authorList>
    </citation>
    <scope>NUCLEOTIDE SEQUENCE</scope>
    <source>
        <strain evidence="4">1001217st2_G6_1001217B_191108</strain>
    </source>
</reference>
<feature type="domain" description="Anti-sigma factor RsgI-like middle" evidence="3">
    <location>
        <begin position="61"/>
        <end position="187"/>
    </location>
</feature>